<organism evidence="2 3">
    <name type="scientific">Apiotrichum porosum</name>
    <dbReference type="NCBI Taxonomy" id="105984"/>
    <lineage>
        <taxon>Eukaryota</taxon>
        <taxon>Fungi</taxon>
        <taxon>Dikarya</taxon>
        <taxon>Basidiomycota</taxon>
        <taxon>Agaricomycotina</taxon>
        <taxon>Tremellomycetes</taxon>
        <taxon>Trichosporonales</taxon>
        <taxon>Trichosporonaceae</taxon>
        <taxon>Apiotrichum</taxon>
    </lineage>
</organism>
<name>A0A427XJQ7_9TREE</name>
<keyword evidence="1" id="KW-0472">Membrane</keyword>
<dbReference type="OrthoDB" id="2626014at2759"/>
<gene>
    <name evidence="2" type="ORF">EHS24_001167</name>
</gene>
<evidence type="ECO:0000256" key="1">
    <source>
        <dbReference type="SAM" id="Phobius"/>
    </source>
</evidence>
<dbReference type="GO" id="GO:0042158">
    <property type="term" value="P:lipoprotein biosynthetic process"/>
    <property type="evidence" value="ECO:0007669"/>
    <property type="project" value="InterPro"/>
</dbReference>
<dbReference type="GO" id="GO:0016410">
    <property type="term" value="F:N-acyltransferase activity"/>
    <property type="evidence" value="ECO:0007669"/>
    <property type="project" value="InterPro"/>
</dbReference>
<sequence>MLIQSVAVSALLTLPSHPELLFNLVTLPLLIQLAAATTTVRFLKHSLPILAAASTLRSLPTIHGLLPSTTQAILIQALFSLVLATFISLPVVTFTIIRRSSRLALFGGWREATSFGLVWAGAWWVWEGLSPLGRYGMPSPLVECPPAALLVRVAGPTGVDIVLGTVSYALVQVGRSAAAYSGAVLPTVTARAPTPLIVLEDEVEQAEPPVTKAVVTRGISSSITRASKVAAVSVLAFSTLAWIPAPLSLSSPMSEITPLSIGCVLGPTHAHDVDTLVRESKRLGGHDRIVVWPESALQVEGKAQRTQVLETVTAQLGRQYGTLVAVGMESRSQESRLNEMVLVGRDGVMGEYSKQRLFPIVESYALDRHRQSPPVWSLPLPRPSTIPNRDWAARNITVSPLICLDTFHPSLLHSQTASATPSLLIVPAAFPSLDIGINALTQIRTLAISHATPAFVCSVPARNPQAAFAAYIDEWGRVMHFQAGGTAMSTVIPVRYYGEGRGRSRTTWEYLGSSGVGGIVAAILVSGHVVQTGTRLLRGREVPPALVTVGERVRGLVGWHDTEVARTPIDAETLI</sequence>
<dbReference type="GO" id="GO:0016020">
    <property type="term" value="C:membrane"/>
    <property type="evidence" value="ECO:0007669"/>
    <property type="project" value="InterPro"/>
</dbReference>
<dbReference type="EMBL" id="RSCE01000010">
    <property type="protein sequence ID" value="RSH79129.1"/>
    <property type="molecule type" value="Genomic_DNA"/>
</dbReference>
<dbReference type="InterPro" id="IPR036526">
    <property type="entry name" value="C-N_Hydrolase_sf"/>
</dbReference>
<dbReference type="Proteomes" id="UP000279236">
    <property type="component" value="Unassembled WGS sequence"/>
</dbReference>
<feature type="transmembrane region" description="Helical" evidence="1">
    <location>
        <begin position="20"/>
        <end position="40"/>
    </location>
</feature>
<dbReference type="STRING" id="105984.A0A427XJQ7"/>
<dbReference type="AlphaFoldDB" id="A0A427XJQ7"/>
<dbReference type="PANTHER" id="PTHR38686:SF1">
    <property type="entry name" value="APOLIPOPROTEIN N-ACYLTRANSFERASE"/>
    <property type="match status" value="1"/>
</dbReference>
<keyword evidence="1" id="KW-0812">Transmembrane</keyword>
<evidence type="ECO:0000313" key="3">
    <source>
        <dbReference type="Proteomes" id="UP000279236"/>
    </source>
</evidence>
<dbReference type="RefSeq" id="XP_028474276.1">
    <property type="nucleotide sequence ID" value="XM_028616969.1"/>
</dbReference>
<dbReference type="GeneID" id="39585710"/>
<keyword evidence="3" id="KW-1185">Reference proteome</keyword>
<dbReference type="SUPFAM" id="SSF56317">
    <property type="entry name" value="Carbon-nitrogen hydrolase"/>
    <property type="match status" value="1"/>
</dbReference>
<dbReference type="Gene3D" id="3.60.110.10">
    <property type="entry name" value="Carbon-nitrogen hydrolase"/>
    <property type="match status" value="1"/>
</dbReference>
<dbReference type="PANTHER" id="PTHR38686">
    <property type="entry name" value="APOLIPOPROTEIN N-ACYLTRANSFERASE"/>
    <property type="match status" value="1"/>
</dbReference>
<evidence type="ECO:0008006" key="4">
    <source>
        <dbReference type="Google" id="ProtNLM"/>
    </source>
</evidence>
<protein>
    <recommendedName>
        <fullName evidence="4">CN hydrolase domain-containing protein</fullName>
    </recommendedName>
</protein>
<accession>A0A427XJQ7</accession>
<feature type="transmembrane region" description="Helical" evidence="1">
    <location>
        <begin position="109"/>
        <end position="126"/>
    </location>
</feature>
<evidence type="ECO:0000313" key="2">
    <source>
        <dbReference type="EMBL" id="RSH79129.1"/>
    </source>
</evidence>
<comment type="caution">
    <text evidence="2">The sequence shown here is derived from an EMBL/GenBank/DDBJ whole genome shotgun (WGS) entry which is preliminary data.</text>
</comment>
<reference evidence="2 3" key="1">
    <citation type="submission" date="2018-11" db="EMBL/GenBank/DDBJ databases">
        <title>Genome sequence of Apiotrichum porosum DSM 27194.</title>
        <authorList>
            <person name="Aliyu H."/>
            <person name="Gorte O."/>
            <person name="Ochsenreither K."/>
        </authorList>
    </citation>
    <scope>NUCLEOTIDE SEQUENCE [LARGE SCALE GENOMIC DNA]</scope>
    <source>
        <strain evidence="2 3">DSM 27194</strain>
    </source>
</reference>
<keyword evidence="1" id="KW-1133">Transmembrane helix</keyword>
<dbReference type="InterPro" id="IPR004563">
    <property type="entry name" value="Apolipo_AcylTrfase"/>
</dbReference>
<feature type="transmembrane region" description="Helical" evidence="1">
    <location>
        <begin position="72"/>
        <end position="97"/>
    </location>
</feature>
<proteinExistence type="predicted"/>